<reference evidence="2" key="1">
    <citation type="submission" date="2021-08" db="EMBL/GenBank/DDBJ databases">
        <title>Flavobacterium sp. strain CC-SYL302.</title>
        <authorList>
            <person name="Lin S.-Y."/>
            <person name="Lee T.-H."/>
            <person name="Young C.-C."/>
        </authorList>
    </citation>
    <scope>NUCLEOTIDE SEQUENCE</scope>
    <source>
        <strain evidence="2">CC-SYL302</strain>
    </source>
</reference>
<organism evidence="2 3">
    <name type="scientific">Flavobacterium agricola</name>
    <dbReference type="NCBI Taxonomy" id="2870839"/>
    <lineage>
        <taxon>Bacteria</taxon>
        <taxon>Pseudomonadati</taxon>
        <taxon>Bacteroidota</taxon>
        <taxon>Flavobacteriia</taxon>
        <taxon>Flavobacteriales</taxon>
        <taxon>Flavobacteriaceae</taxon>
        <taxon>Flavobacterium</taxon>
    </lineage>
</organism>
<gene>
    <name evidence="2" type="ORF">K5I29_08475</name>
</gene>
<evidence type="ECO:0000313" key="3">
    <source>
        <dbReference type="Proteomes" id="UP001163328"/>
    </source>
</evidence>
<dbReference type="Proteomes" id="UP001163328">
    <property type="component" value="Chromosome"/>
</dbReference>
<sequence>MKKIFLSTAFMLISGFSFANEMKNEEIVVDASEQDYHCMYLTNGCNQLVLVCWPDSRHPSTDDFADLDWSC</sequence>
<protein>
    <recommendedName>
        <fullName evidence="4">Secreted protein</fullName>
    </recommendedName>
</protein>
<feature type="signal peptide" evidence="1">
    <location>
        <begin position="1"/>
        <end position="19"/>
    </location>
</feature>
<evidence type="ECO:0000313" key="2">
    <source>
        <dbReference type="EMBL" id="UYW00578.1"/>
    </source>
</evidence>
<evidence type="ECO:0000256" key="1">
    <source>
        <dbReference type="SAM" id="SignalP"/>
    </source>
</evidence>
<feature type="chain" id="PRO_5046368825" description="Secreted protein" evidence="1">
    <location>
        <begin position="20"/>
        <end position="71"/>
    </location>
</feature>
<dbReference type="RefSeq" id="WP_264432462.1">
    <property type="nucleotide sequence ID" value="NZ_CP081495.1"/>
</dbReference>
<keyword evidence="3" id="KW-1185">Reference proteome</keyword>
<evidence type="ECO:0008006" key="4">
    <source>
        <dbReference type="Google" id="ProtNLM"/>
    </source>
</evidence>
<proteinExistence type="predicted"/>
<accession>A0ABY6M128</accession>
<dbReference type="EMBL" id="CP081495">
    <property type="protein sequence ID" value="UYW00578.1"/>
    <property type="molecule type" value="Genomic_DNA"/>
</dbReference>
<keyword evidence="1" id="KW-0732">Signal</keyword>
<name>A0ABY6M128_9FLAO</name>